<dbReference type="EMBL" id="JAKEKT020000146">
    <property type="protein sequence ID" value="KAL1633743.1"/>
    <property type="molecule type" value="Genomic_DNA"/>
</dbReference>
<name>A0ABR3T2G3_9PEZI</name>
<gene>
    <name evidence="2" type="ORF">SLS58_010964</name>
</gene>
<accession>A0ABR3T2G3</accession>
<evidence type="ECO:0000256" key="1">
    <source>
        <dbReference type="SAM" id="Phobius"/>
    </source>
</evidence>
<keyword evidence="1" id="KW-1133">Transmembrane helix</keyword>
<proteinExistence type="predicted"/>
<dbReference type="Proteomes" id="UP001521184">
    <property type="component" value="Unassembled WGS sequence"/>
</dbReference>
<organism evidence="2 3">
    <name type="scientific">Diplodia intermedia</name>
    <dbReference type="NCBI Taxonomy" id="856260"/>
    <lineage>
        <taxon>Eukaryota</taxon>
        <taxon>Fungi</taxon>
        <taxon>Dikarya</taxon>
        <taxon>Ascomycota</taxon>
        <taxon>Pezizomycotina</taxon>
        <taxon>Dothideomycetes</taxon>
        <taxon>Dothideomycetes incertae sedis</taxon>
        <taxon>Botryosphaeriales</taxon>
        <taxon>Botryosphaeriaceae</taxon>
        <taxon>Diplodia</taxon>
    </lineage>
</organism>
<evidence type="ECO:0000313" key="2">
    <source>
        <dbReference type="EMBL" id="KAL1633743.1"/>
    </source>
</evidence>
<evidence type="ECO:0000313" key="3">
    <source>
        <dbReference type="Proteomes" id="UP001521184"/>
    </source>
</evidence>
<reference evidence="2 3" key="1">
    <citation type="journal article" date="2023" name="Plant Dis.">
        <title>First Report of Diplodia intermedia Causing Canker and Dieback Diseases on Apple Trees in Canada.</title>
        <authorList>
            <person name="Ellouze W."/>
            <person name="Ilyukhin E."/>
            <person name="Sulman M."/>
            <person name="Ali S."/>
        </authorList>
    </citation>
    <scope>NUCLEOTIDE SEQUENCE [LARGE SCALE GENOMIC DNA]</scope>
    <source>
        <strain evidence="2 3">M45-28</strain>
    </source>
</reference>
<sequence length="470" mass="51083">MSDEYWNSSEYRPLSWDYLDDTQTQLMFNSAVTSAYAPLHLIEVNETDPYNPINYLGGMQEAMKVAERDLWGNARIPALELLTGYNAEDPYAWVNVSDSKPPTYESLVGMKIHGLPRGSFTNTTVQVEAAYTTFNCSPWSNLTEWLRENPRGLVYANTTNETELFYAPYRMTNVFLDILNPAGDDDAHSHPDFGTTLVVGHTNNGYSDYWSDDPDEYDLDAVYRNYITLCTVGTTHLDLLVACTRTTTAGDTSCAAQRARHSPHWPLQPSTTIFNAGNTASWWQYFSYIPSLLKLTTTTTPTTNTTTTSPSASFTWTSSTGATTLAIPYGDVSTALADTLTNMRLTATSSAYTSAYLDAVALPTLNARLAHLVNSYWRLNLNGAAGLGGVDGADKYTLKARSSPYFAAAPSGGAARALRDPPAYRVRGAYFSLYAVAAAVMLACALAAGVMRIAFAGEAAEGEVGEGAGC</sequence>
<comment type="caution">
    <text evidence="2">The sequence shown here is derived from an EMBL/GenBank/DDBJ whole genome shotgun (WGS) entry which is preliminary data.</text>
</comment>
<protein>
    <submittedName>
        <fullName evidence="2">Uncharacterized protein</fullName>
    </submittedName>
</protein>
<keyword evidence="3" id="KW-1185">Reference proteome</keyword>
<feature type="transmembrane region" description="Helical" evidence="1">
    <location>
        <begin position="429"/>
        <end position="450"/>
    </location>
</feature>
<keyword evidence="1" id="KW-0472">Membrane</keyword>
<keyword evidence="1" id="KW-0812">Transmembrane</keyword>